<dbReference type="EMBL" id="PGCJ01000683">
    <property type="protein sequence ID" value="PLW24713.1"/>
    <property type="molecule type" value="Genomic_DNA"/>
</dbReference>
<reference evidence="1 2" key="1">
    <citation type="submission" date="2017-11" db="EMBL/GenBank/DDBJ databases">
        <title>De novo assembly and phasing of dikaryotic genomes from two isolates of Puccinia coronata f. sp. avenae, the causal agent of oat crown rust.</title>
        <authorList>
            <person name="Miller M.E."/>
            <person name="Zhang Y."/>
            <person name="Omidvar V."/>
            <person name="Sperschneider J."/>
            <person name="Schwessinger B."/>
            <person name="Raley C."/>
            <person name="Palmer J.M."/>
            <person name="Garnica D."/>
            <person name="Upadhyaya N."/>
            <person name="Rathjen J."/>
            <person name="Taylor J.M."/>
            <person name="Park R.F."/>
            <person name="Dodds P.N."/>
            <person name="Hirsch C.D."/>
            <person name="Kianian S.F."/>
            <person name="Figueroa M."/>
        </authorList>
    </citation>
    <scope>NUCLEOTIDE SEQUENCE [LARGE SCALE GENOMIC DNA]</scope>
    <source>
        <strain evidence="1">12NC29</strain>
    </source>
</reference>
<name>A0A2N5TGU7_9BASI</name>
<sequence length="110" mass="11987">MCSYVMGEMFKKRTDHEMERGTDADSPAWGEEVDVLLVCESFDPGILFEVFGGFILDVMVNSEHGLAGVGYEGSANGIELGDEGGGVVVGHDMLRAEHDEVPRPDLLVLW</sequence>
<organism evidence="1 2">
    <name type="scientific">Puccinia coronata f. sp. avenae</name>
    <dbReference type="NCBI Taxonomy" id="200324"/>
    <lineage>
        <taxon>Eukaryota</taxon>
        <taxon>Fungi</taxon>
        <taxon>Dikarya</taxon>
        <taxon>Basidiomycota</taxon>
        <taxon>Pucciniomycotina</taxon>
        <taxon>Pucciniomycetes</taxon>
        <taxon>Pucciniales</taxon>
        <taxon>Pucciniaceae</taxon>
        <taxon>Puccinia</taxon>
    </lineage>
</organism>
<evidence type="ECO:0000313" key="2">
    <source>
        <dbReference type="Proteomes" id="UP000235388"/>
    </source>
</evidence>
<keyword evidence="2" id="KW-1185">Reference proteome</keyword>
<protein>
    <submittedName>
        <fullName evidence="1">Uncharacterized protein</fullName>
    </submittedName>
</protein>
<gene>
    <name evidence="1" type="ORF">PCANC_27536</name>
</gene>
<dbReference type="AlphaFoldDB" id="A0A2N5TGU7"/>
<dbReference type="Proteomes" id="UP000235388">
    <property type="component" value="Unassembled WGS sequence"/>
</dbReference>
<comment type="caution">
    <text evidence="1">The sequence shown here is derived from an EMBL/GenBank/DDBJ whole genome shotgun (WGS) entry which is preliminary data.</text>
</comment>
<proteinExistence type="predicted"/>
<evidence type="ECO:0000313" key="1">
    <source>
        <dbReference type="EMBL" id="PLW24713.1"/>
    </source>
</evidence>
<accession>A0A2N5TGU7</accession>